<evidence type="ECO:0000313" key="5">
    <source>
        <dbReference type="EMBL" id="ERL06936.1"/>
    </source>
</evidence>
<organism evidence="5 6">
    <name type="scientific">Olsenella profusa F0195</name>
    <dbReference type="NCBI Taxonomy" id="1125712"/>
    <lineage>
        <taxon>Bacteria</taxon>
        <taxon>Bacillati</taxon>
        <taxon>Actinomycetota</taxon>
        <taxon>Coriobacteriia</taxon>
        <taxon>Coriobacteriales</taxon>
        <taxon>Atopobiaceae</taxon>
        <taxon>Olsenella</taxon>
    </lineage>
</organism>
<dbReference type="SUPFAM" id="SSF64288">
    <property type="entry name" value="Chorismate lyase-like"/>
    <property type="match status" value="1"/>
</dbReference>
<dbReference type="InterPro" id="IPR028978">
    <property type="entry name" value="Chorismate_lyase_/UTRA_dom_sf"/>
</dbReference>
<dbReference type="GO" id="GO:0003700">
    <property type="term" value="F:DNA-binding transcription factor activity"/>
    <property type="evidence" value="ECO:0007669"/>
    <property type="project" value="InterPro"/>
</dbReference>
<dbReference type="EMBL" id="AWEZ01000061">
    <property type="protein sequence ID" value="ERL06936.1"/>
    <property type="molecule type" value="Genomic_DNA"/>
</dbReference>
<dbReference type="Gene3D" id="1.10.10.10">
    <property type="entry name" value="Winged helix-like DNA-binding domain superfamily/Winged helix DNA-binding domain"/>
    <property type="match status" value="1"/>
</dbReference>
<dbReference type="InterPro" id="IPR036388">
    <property type="entry name" value="WH-like_DNA-bd_sf"/>
</dbReference>
<dbReference type="CDD" id="cd07377">
    <property type="entry name" value="WHTH_GntR"/>
    <property type="match status" value="1"/>
</dbReference>
<dbReference type="PATRIC" id="fig|1125712.3.peg.1795"/>
<comment type="caution">
    <text evidence="5">The sequence shown here is derived from an EMBL/GenBank/DDBJ whole genome shotgun (WGS) entry which is preliminary data.</text>
</comment>
<dbReference type="Gene3D" id="3.40.1410.10">
    <property type="entry name" value="Chorismate lyase-like"/>
    <property type="match status" value="1"/>
</dbReference>
<dbReference type="SMART" id="SM00866">
    <property type="entry name" value="UTRA"/>
    <property type="match status" value="1"/>
</dbReference>
<dbReference type="PROSITE" id="PS50949">
    <property type="entry name" value="HTH_GNTR"/>
    <property type="match status" value="1"/>
</dbReference>
<keyword evidence="2" id="KW-0238">DNA-binding</keyword>
<dbReference type="SUPFAM" id="SSF46785">
    <property type="entry name" value="Winged helix' DNA-binding domain"/>
    <property type="match status" value="1"/>
</dbReference>
<dbReference type="InterPro" id="IPR000524">
    <property type="entry name" value="Tscrpt_reg_HTH_GntR"/>
</dbReference>
<dbReference type="OrthoDB" id="7363114at2"/>
<dbReference type="GO" id="GO:0045892">
    <property type="term" value="P:negative regulation of DNA-templated transcription"/>
    <property type="evidence" value="ECO:0007669"/>
    <property type="project" value="TreeGrafter"/>
</dbReference>
<gene>
    <name evidence="5" type="ORF">HMPREF1316_0954</name>
</gene>
<reference evidence="5 6" key="1">
    <citation type="submission" date="2013-08" db="EMBL/GenBank/DDBJ databases">
        <authorList>
            <person name="Durkin A.S."/>
            <person name="Haft D.R."/>
            <person name="McCorrison J."/>
            <person name="Torralba M."/>
            <person name="Gillis M."/>
            <person name="Haft D.H."/>
            <person name="Methe B."/>
            <person name="Sutton G."/>
            <person name="Nelson K.E."/>
        </authorList>
    </citation>
    <scope>NUCLEOTIDE SEQUENCE [LARGE SCALE GENOMIC DNA]</scope>
    <source>
        <strain evidence="5 6">F0195</strain>
    </source>
</reference>
<accession>U2V2M9</accession>
<name>U2V2M9_9ACTN</name>
<evidence type="ECO:0000256" key="2">
    <source>
        <dbReference type="ARBA" id="ARBA00023125"/>
    </source>
</evidence>
<evidence type="ECO:0000256" key="3">
    <source>
        <dbReference type="ARBA" id="ARBA00023163"/>
    </source>
</evidence>
<feature type="domain" description="HTH gntR-type" evidence="4">
    <location>
        <begin position="2"/>
        <end position="70"/>
    </location>
</feature>
<dbReference type="Pfam" id="PF07702">
    <property type="entry name" value="UTRA"/>
    <property type="match status" value="1"/>
</dbReference>
<dbReference type="InterPro" id="IPR036390">
    <property type="entry name" value="WH_DNA-bd_sf"/>
</dbReference>
<dbReference type="Proteomes" id="UP000016638">
    <property type="component" value="Unassembled WGS sequence"/>
</dbReference>
<dbReference type="AlphaFoldDB" id="U2V2M9"/>
<evidence type="ECO:0000259" key="4">
    <source>
        <dbReference type="PROSITE" id="PS50949"/>
    </source>
</evidence>
<dbReference type="PANTHER" id="PTHR44846:SF12">
    <property type="entry name" value="HTH-TYPE TRANSCRIPTIONAL REGULATOR TRER"/>
    <property type="match status" value="1"/>
</dbReference>
<protein>
    <submittedName>
        <fullName evidence="5">Putative trehalose operon repressor</fullName>
    </submittedName>
</protein>
<sequence>MKAIYNIIYQDLLDRIQTGEYPYQSLIPPESALTERYGCSHNTLRRALGLLAQQGYVQPINGKGVRVIYQPRERTRFEAGGIETFAEAARRNHLSSQTEVTTFERIACNRQLAARSGFEAGTLLVHIDRVRVLDGTPTILDHNYFREDLVPGLTPAVAAMSIFDYIEHTLGMRIATSKRTITAERAMRADRACLDLDGFDFVTVMCSQTFNGDGIMFEYTQSRHRPDSFSFSAVALRKT</sequence>
<keyword evidence="6" id="KW-1185">Reference proteome</keyword>
<dbReference type="eggNOG" id="COG2188">
    <property type="taxonomic scope" value="Bacteria"/>
</dbReference>
<keyword evidence="1" id="KW-0805">Transcription regulation</keyword>
<dbReference type="SMART" id="SM00345">
    <property type="entry name" value="HTH_GNTR"/>
    <property type="match status" value="1"/>
</dbReference>
<dbReference type="Pfam" id="PF00392">
    <property type="entry name" value="GntR"/>
    <property type="match status" value="1"/>
</dbReference>
<evidence type="ECO:0000256" key="1">
    <source>
        <dbReference type="ARBA" id="ARBA00023015"/>
    </source>
</evidence>
<dbReference type="GO" id="GO:0003677">
    <property type="term" value="F:DNA binding"/>
    <property type="evidence" value="ECO:0007669"/>
    <property type="project" value="UniProtKB-KW"/>
</dbReference>
<dbReference type="PRINTS" id="PR00035">
    <property type="entry name" value="HTHGNTR"/>
</dbReference>
<dbReference type="STRING" id="1125712.HMPREF1316_0954"/>
<dbReference type="InterPro" id="IPR050679">
    <property type="entry name" value="Bact_HTH_transcr_reg"/>
</dbReference>
<proteinExistence type="predicted"/>
<dbReference type="RefSeq" id="WP_021726675.1">
    <property type="nucleotide sequence ID" value="NZ_AWEZ01000061.1"/>
</dbReference>
<dbReference type="PANTHER" id="PTHR44846">
    <property type="entry name" value="MANNOSYL-D-GLYCERATE TRANSPORT/METABOLISM SYSTEM REPRESSOR MNGR-RELATED"/>
    <property type="match status" value="1"/>
</dbReference>
<keyword evidence="3" id="KW-0804">Transcription</keyword>
<dbReference type="InterPro" id="IPR011663">
    <property type="entry name" value="UTRA"/>
</dbReference>
<evidence type="ECO:0000313" key="6">
    <source>
        <dbReference type="Proteomes" id="UP000016638"/>
    </source>
</evidence>